<proteinExistence type="predicted"/>
<name>A0ABY7KMR5_9ACTN</name>
<keyword evidence="2" id="KW-0067">ATP-binding</keyword>
<dbReference type="InterPro" id="IPR027417">
    <property type="entry name" value="P-loop_NTPase"/>
</dbReference>
<keyword evidence="3" id="KW-1185">Reference proteome</keyword>
<sequence length="396" mass="41264">MAVPSTPATPSGAASPRVPLPSGAGGPARPHISELRLAAFAGHRRVGVPLGAVTVLTGPSGCGKTTALLAYEALARLGGGAALADVFPDPVACVPYGARPDAQRRRGFRVGCTAEGPEGPVRLDVAVQAEPELRVVGERLTADGVTLLETALRDPGRRTVQAAWHTAGSSPVTRAPLPDDRLGTALLPLRVAGKTDGQRRVLAAAEQMVVALRSVFPCDPRPDWMRVPVPIGSGRLLGGCDNLADVLWRTRQECARRHQQFVAAVRAGCRGPVAEVLAEPLGDGTVRGVLDRGDGGRTDFGRLGDGELRYLALTLVLLTGPGVLEVDPPGEVPPAMRTLTVLTDGLERALDPRQGAELLGLAARMGERGHIRLVGTVSDPAWARGTPGVTVVHLNP</sequence>
<evidence type="ECO:0000256" key="1">
    <source>
        <dbReference type="SAM" id="MobiDB-lite"/>
    </source>
</evidence>
<accession>A0ABY7KMR5</accession>
<evidence type="ECO:0000313" key="2">
    <source>
        <dbReference type="EMBL" id="WAZ24687.1"/>
    </source>
</evidence>
<protein>
    <submittedName>
        <fullName evidence="2">ATP-binding protein</fullName>
    </submittedName>
</protein>
<dbReference type="RefSeq" id="WP_269662177.1">
    <property type="nucleotide sequence ID" value="NZ_CP114413.1"/>
</dbReference>
<evidence type="ECO:0000313" key="3">
    <source>
        <dbReference type="Proteomes" id="UP001164439"/>
    </source>
</evidence>
<dbReference type="GO" id="GO:0005524">
    <property type="term" value="F:ATP binding"/>
    <property type="evidence" value="ECO:0007669"/>
    <property type="project" value="UniProtKB-KW"/>
</dbReference>
<keyword evidence="2" id="KW-0547">Nucleotide-binding</keyword>
<gene>
    <name evidence="2" type="ORF">STRCI_006131</name>
</gene>
<dbReference type="SUPFAM" id="SSF52540">
    <property type="entry name" value="P-loop containing nucleoside triphosphate hydrolases"/>
    <property type="match status" value="1"/>
</dbReference>
<dbReference type="EMBL" id="CP114413">
    <property type="protein sequence ID" value="WAZ24687.1"/>
    <property type="molecule type" value="Genomic_DNA"/>
</dbReference>
<reference evidence="2" key="1">
    <citation type="submission" date="2022-12" db="EMBL/GenBank/DDBJ databases">
        <authorList>
            <person name="Ruckert C."/>
            <person name="Busche T."/>
            <person name="Kalinowski J."/>
            <person name="Wittmann C."/>
        </authorList>
    </citation>
    <scope>NUCLEOTIDE SEQUENCE</scope>
    <source>
        <strain evidence="2">DSM 40467</strain>
    </source>
</reference>
<feature type="region of interest" description="Disordered" evidence="1">
    <location>
        <begin position="1"/>
        <end position="27"/>
    </location>
</feature>
<dbReference type="Proteomes" id="UP001164439">
    <property type="component" value="Chromosome"/>
</dbReference>
<organism evidence="2 3">
    <name type="scientific">Streptomyces cinnabarinus</name>
    <dbReference type="NCBI Taxonomy" id="67287"/>
    <lineage>
        <taxon>Bacteria</taxon>
        <taxon>Bacillati</taxon>
        <taxon>Actinomycetota</taxon>
        <taxon>Actinomycetes</taxon>
        <taxon>Kitasatosporales</taxon>
        <taxon>Streptomycetaceae</taxon>
        <taxon>Streptomyces</taxon>
    </lineage>
</organism>